<keyword evidence="2" id="KW-1185">Reference proteome</keyword>
<gene>
    <name evidence="1" type="ORF">HUG20_18470</name>
</gene>
<evidence type="ECO:0000313" key="1">
    <source>
        <dbReference type="EMBL" id="QQK81701.1"/>
    </source>
</evidence>
<organism evidence="1 2">
    <name type="scientific">Salicibibacter cibi</name>
    <dbReference type="NCBI Taxonomy" id="2743001"/>
    <lineage>
        <taxon>Bacteria</taxon>
        <taxon>Bacillati</taxon>
        <taxon>Bacillota</taxon>
        <taxon>Bacilli</taxon>
        <taxon>Bacillales</taxon>
        <taxon>Bacillaceae</taxon>
        <taxon>Salicibibacter</taxon>
    </lineage>
</organism>
<accession>A0A7T6ZEM8</accession>
<evidence type="ECO:0000313" key="2">
    <source>
        <dbReference type="Proteomes" id="UP000595349"/>
    </source>
</evidence>
<dbReference type="Pfam" id="PF12686">
    <property type="entry name" value="DUF3800"/>
    <property type="match status" value="1"/>
</dbReference>
<protein>
    <submittedName>
        <fullName evidence="1">DUF3800 domain-containing protein</fullName>
    </submittedName>
</protein>
<dbReference type="KEGG" id="scib:HUG20_18470"/>
<proteinExistence type="predicted"/>
<dbReference type="Proteomes" id="UP000595349">
    <property type="component" value="Chromosome"/>
</dbReference>
<dbReference type="EMBL" id="CP054706">
    <property type="protein sequence ID" value="QQK81701.1"/>
    <property type="molecule type" value="Genomic_DNA"/>
</dbReference>
<name>A0A7T6ZEM8_9BACI</name>
<sequence>MEYILYCDESIKRGDRFSYFYGGALVKSIHLEEVNERLGFFKIQKDINTEMKWTRVSASFLEIYKAFIDIFFDLIFESKIKMRVMFQQNEFSDKIITKLPSEKLDDSYFKLYYQFIKLAFGLIHAGIGEKVYIRAFFDQFPDKIEKVRSFKDYIYKLQFSDEFKRAMLAIRYEDIVEADSKEHLILQCVDIITGAMNFKLNRLNLIKDESTNRRGNRTIAKEKLYKHIYSRISEWKPGFNAGVSTGIDNDFSNNWLYPYSHWRFMPKQ</sequence>
<dbReference type="InterPro" id="IPR024524">
    <property type="entry name" value="DUF3800"/>
</dbReference>
<dbReference type="AlphaFoldDB" id="A0A7T6ZEM8"/>
<dbReference type="RefSeq" id="WP_200086339.1">
    <property type="nucleotide sequence ID" value="NZ_CP054706.1"/>
</dbReference>
<reference evidence="1 2" key="1">
    <citation type="submission" date="2020-06" db="EMBL/GenBank/DDBJ databases">
        <title>Genomic analysis of Salicibibacter sp. NKC21-4.</title>
        <authorList>
            <person name="Oh Y.J."/>
        </authorList>
    </citation>
    <scope>NUCLEOTIDE SEQUENCE [LARGE SCALE GENOMIC DNA]</scope>
    <source>
        <strain evidence="1 2">NKC21-4</strain>
    </source>
</reference>